<dbReference type="EMBL" id="BAAAHQ010000001">
    <property type="protein sequence ID" value="GAA0912640.1"/>
    <property type="molecule type" value="Genomic_DNA"/>
</dbReference>
<keyword evidence="3" id="KW-1185">Reference proteome</keyword>
<evidence type="ECO:0000313" key="3">
    <source>
        <dbReference type="Proteomes" id="UP001501578"/>
    </source>
</evidence>
<evidence type="ECO:0000313" key="2">
    <source>
        <dbReference type="EMBL" id="GAA0912640.1"/>
    </source>
</evidence>
<dbReference type="Gene3D" id="3.90.25.10">
    <property type="entry name" value="UDP-galactose 4-epimerase, domain 1"/>
    <property type="match status" value="1"/>
</dbReference>
<dbReference type="PANTHER" id="PTHR43162">
    <property type="match status" value="1"/>
</dbReference>
<dbReference type="Gene3D" id="3.40.50.720">
    <property type="entry name" value="NAD(P)-binding Rossmann-like Domain"/>
    <property type="match status" value="1"/>
</dbReference>
<dbReference type="InterPro" id="IPR036291">
    <property type="entry name" value="NAD(P)-bd_dom_sf"/>
</dbReference>
<proteinExistence type="predicted"/>
<dbReference type="Pfam" id="PF13460">
    <property type="entry name" value="NAD_binding_10"/>
    <property type="match status" value="1"/>
</dbReference>
<evidence type="ECO:0000259" key="1">
    <source>
        <dbReference type="Pfam" id="PF13460"/>
    </source>
</evidence>
<dbReference type="Proteomes" id="UP001501578">
    <property type="component" value="Unassembled WGS sequence"/>
</dbReference>
<dbReference type="InterPro" id="IPR051604">
    <property type="entry name" value="Ergot_Alk_Oxidoreductase"/>
</dbReference>
<feature type="domain" description="NAD(P)-binding" evidence="1">
    <location>
        <begin position="7"/>
        <end position="128"/>
    </location>
</feature>
<accession>A0ABP3Z3K6</accession>
<reference evidence="3" key="1">
    <citation type="journal article" date="2019" name="Int. J. Syst. Evol. Microbiol.">
        <title>The Global Catalogue of Microorganisms (GCM) 10K type strain sequencing project: providing services to taxonomists for standard genome sequencing and annotation.</title>
        <authorList>
            <consortium name="The Broad Institute Genomics Platform"/>
            <consortium name="The Broad Institute Genome Sequencing Center for Infectious Disease"/>
            <person name="Wu L."/>
            <person name="Ma J."/>
        </authorList>
    </citation>
    <scope>NUCLEOTIDE SEQUENCE [LARGE SCALE GENOMIC DNA]</scope>
    <source>
        <strain evidence="3">JCM 11136</strain>
    </source>
</reference>
<gene>
    <name evidence="2" type="ORF">GCM10009560_03600</name>
</gene>
<name>A0ABP3Z3K6_9ACTN</name>
<protein>
    <submittedName>
        <fullName evidence="2">NAD(P)H-binding protein</fullName>
    </submittedName>
</protein>
<organism evidence="2 3">
    <name type="scientific">Nonomuraea longicatena</name>
    <dbReference type="NCBI Taxonomy" id="83682"/>
    <lineage>
        <taxon>Bacteria</taxon>
        <taxon>Bacillati</taxon>
        <taxon>Actinomycetota</taxon>
        <taxon>Actinomycetes</taxon>
        <taxon>Streptosporangiales</taxon>
        <taxon>Streptosporangiaceae</taxon>
        <taxon>Nonomuraea</taxon>
    </lineage>
</organism>
<dbReference type="InterPro" id="IPR016040">
    <property type="entry name" value="NAD(P)-bd_dom"/>
</dbReference>
<comment type="caution">
    <text evidence="2">The sequence shown here is derived from an EMBL/GenBank/DDBJ whole genome shotgun (WGS) entry which is preliminary data.</text>
</comment>
<sequence>MTVLVTGATGRAGREVVNELVRAGARVRAVTRDPARAGLPEGVEVVHGDLERPATLEPAMDGVSRLYLFPVEESAREVAELAGRRGVERIVVLSGALADQDDLGYAQVEKAVRASGVAWTMIRPGEFAANWLDAAEGIRSRREVRRPYGAALTRPTHEADIGLIAATVLLEDGHAGQVYTFAGPQELTVAEQVAVIGRAIGEEVRFVELTPEQARREWYDPDNGVTHEVIDWLLDLYASALGAGVVAGGDVFQRVTGRPPRSFEQWARDHAADFR</sequence>
<dbReference type="PANTHER" id="PTHR43162:SF1">
    <property type="entry name" value="PRESTALK A DIFFERENTIATION PROTEIN A"/>
    <property type="match status" value="1"/>
</dbReference>
<dbReference type="SUPFAM" id="SSF51735">
    <property type="entry name" value="NAD(P)-binding Rossmann-fold domains"/>
    <property type="match status" value="1"/>
</dbReference>
<dbReference type="RefSeq" id="WP_343947860.1">
    <property type="nucleotide sequence ID" value="NZ_BAAAHQ010000001.1"/>
</dbReference>